<feature type="transmembrane region" description="Helical" evidence="11">
    <location>
        <begin position="55"/>
        <end position="76"/>
    </location>
</feature>
<dbReference type="GeneTree" id="ENSGT01040000240444"/>
<dbReference type="Pfam" id="PF00001">
    <property type="entry name" value="7tm_1"/>
    <property type="match status" value="1"/>
</dbReference>
<keyword evidence="7 10" id="KW-0675">Receptor</keyword>
<dbReference type="GO" id="GO:0007200">
    <property type="term" value="P:phospholipase C-activating G protein-coupled receptor signaling pathway"/>
    <property type="evidence" value="ECO:0007669"/>
    <property type="project" value="TreeGrafter"/>
</dbReference>
<dbReference type="PANTHER" id="PTHR24232">
    <property type="entry name" value="G-PROTEIN COUPLED RECEPTOR"/>
    <property type="match status" value="1"/>
</dbReference>
<keyword evidence="5 10" id="KW-0297">G-protein coupled receptor</keyword>
<evidence type="ECO:0000256" key="5">
    <source>
        <dbReference type="ARBA" id="ARBA00023040"/>
    </source>
</evidence>
<feature type="domain" description="G-protein coupled receptors family 1 profile" evidence="12">
    <location>
        <begin position="35"/>
        <end position="273"/>
    </location>
</feature>
<dbReference type="PRINTS" id="PR01157">
    <property type="entry name" value="P2YPURNOCPTR"/>
</dbReference>
<protein>
    <submittedName>
        <fullName evidence="13">G protein-coupled receptor 35</fullName>
    </submittedName>
</protein>
<dbReference type="PRINTS" id="PR00237">
    <property type="entry name" value="GPCRRHODOPSN"/>
</dbReference>
<dbReference type="GO" id="GO:0035025">
    <property type="term" value="P:positive regulation of Rho protein signal transduction"/>
    <property type="evidence" value="ECO:0007669"/>
    <property type="project" value="TreeGrafter"/>
</dbReference>
<dbReference type="GO" id="GO:0016494">
    <property type="term" value="F:C-X-C chemokine receptor activity"/>
    <property type="evidence" value="ECO:0007669"/>
    <property type="project" value="Ensembl"/>
</dbReference>
<keyword evidence="4 11" id="KW-1133">Transmembrane helix</keyword>
<evidence type="ECO:0000313" key="14">
    <source>
        <dbReference type="Proteomes" id="UP000694540"/>
    </source>
</evidence>
<keyword evidence="14" id="KW-1185">Reference proteome</keyword>
<name>A0A8C3YSC2_9CETA</name>
<dbReference type="GO" id="GO:0007204">
    <property type="term" value="P:positive regulation of cytosolic calcium ion concentration"/>
    <property type="evidence" value="ECO:0007669"/>
    <property type="project" value="Ensembl"/>
</dbReference>
<gene>
    <name evidence="13" type="primary">GPR35</name>
</gene>
<dbReference type="Ensembl" id="ENSCWAT00000030046.1">
    <property type="protein sequence ID" value="ENSCWAP00000027720.1"/>
    <property type="gene ID" value="ENSCWAG00000020899.1"/>
</dbReference>
<organism evidence="13 14">
    <name type="scientific">Catagonus wagneri</name>
    <name type="common">Chacoan peccary</name>
    <dbReference type="NCBI Taxonomy" id="51154"/>
    <lineage>
        <taxon>Eukaryota</taxon>
        <taxon>Metazoa</taxon>
        <taxon>Chordata</taxon>
        <taxon>Craniata</taxon>
        <taxon>Vertebrata</taxon>
        <taxon>Euteleostomi</taxon>
        <taxon>Mammalia</taxon>
        <taxon>Eutheria</taxon>
        <taxon>Laurasiatheria</taxon>
        <taxon>Artiodactyla</taxon>
        <taxon>Suina</taxon>
        <taxon>Tayassuidae</taxon>
        <taxon>Catagonus</taxon>
    </lineage>
</organism>
<evidence type="ECO:0000256" key="3">
    <source>
        <dbReference type="ARBA" id="ARBA00022692"/>
    </source>
</evidence>
<dbReference type="PROSITE" id="PS00237">
    <property type="entry name" value="G_PROTEIN_RECEP_F1_1"/>
    <property type="match status" value="1"/>
</dbReference>
<accession>A0A8C3YSC2</accession>
<dbReference type="PANTHER" id="PTHR24232:SF54">
    <property type="entry name" value="G-PROTEIN COUPLED RECEPTOR 35"/>
    <property type="match status" value="1"/>
</dbReference>
<evidence type="ECO:0000256" key="10">
    <source>
        <dbReference type="RuleBase" id="RU000688"/>
    </source>
</evidence>
<keyword evidence="3 10" id="KW-0812">Transmembrane</keyword>
<dbReference type="Proteomes" id="UP000694540">
    <property type="component" value="Unplaced"/>
</dbReference>
<dbReference type="FunFam" id="1.20.1070.10:FF:000142">
    <property type="entry name" value="G protein-coupled receptor 55"/>
    <property type="match status" value="1"/>
</dbReference>
<dbReference type="GO" id="GO:0061756">
    <property type="term" value="P:leukocyte adhesion to vascular endothelial cell"/>
    <property type="evidence" value="ECO:0007669"/>
    <property type="project" value="Ensembl"/>
</dbReference>
<evidence type="ECO:0000256" key="1">
    <source>
        <dbReference type="ARBA" id="ARBA00004651"/>
    </source>
</evidence>
<proteinExistence type="inferred from homology"/>
<comment type="similarity">
    <text evidence="10">Belongs to the G-protein coupled receptor 1 family.</text>
</comment>
<dbReference type="PROSITE" id="PS50262">
    <property type="entry name" value="G_PROTEIN_RECEP_F1_2"/>
    <property type="match status" value="1"/>
</dbReference>
<dbReference type="GO" id="GO:0007010">
    <property type="term" value="P:cytoskeleton organization"/>
    <property type="evidence" value="ECO:0007669"/>
    <property type="project" value="Ensembl"/>
</dbReference>
<comment type="subcellular location">
    <subcellularLocation>
        <location evidence="1">Cell membrane</location>
        <topology evidence="1">Multi-pass membrane protein</topology>
    </subcellularLocation>
</comment>
<keyword evidence="2" id="KW-1003">Cell membrane</keyword>
<keyword evidence="9 10" id="KW-0807">Transducer</keyword>
<evidence type="ECO:0000256" key="6">
    <source>
        <dbReference type="ARBA" id="ARBA00023136"/>
    </source>
</evidence>
<dbReference type="AlphaFoldDB" id="A0A8C3YSC2"/>
<evidence type="ECO:0000256" key="8">
    <source>
        <dbReference type="ARBA" id="ARBA00023180"/>
    </source>
</evidence>
<feature type="transmembrane region" description="Helical" evidence="11">
    <location>
        <begin position="174"/>
        <end position="199"/>
    </location>
</feature>
<evidence type="ECO:0000256" key="4">
    <source>
        <dbReference type="ARBA" id="ARBA00022989"/>
    </source>
</evidence>
<feature type="transmembrane region" description="Helical" evidence="11">
    <location>
        <begin position="220"/>
        <end position="243"/>
    </location>
</feature>
<dbReference type="GO" id="GO:0007193">
    <property type="term" value="P:adenylate cyclase-inhibiting G protein-coupled receptor signaling pathway"/>
    <property type="evidence" value="ECO:0007669"/>
    <property type="project" value="Ensembl"/>
</dbReference>
<feature type="transmembrane region" description="Helical" evidence="11">
    <location>
        <begin position="20"/>
        <end position="43"/>
    </location>
</feature>
<dbReference type="SUPFAM" id="SSF81321">
    <property type="entry name" value="Family A G protein-coupled receptor-like"/>
    <property type="match status" value="1"/>
</dbReference>
<evidence type="ECO:0000313" key="13">
    <source>
        <dbReference type="Ensembl" id="ENSCWAP00000027720.1"/>
    </source>
</evidence>
<keyword evidence="8" id="KW-0325">Glycoprotein</keyword>
<reference evidence="13" key="2">
    <citation type="submission" date="2025-09" db="UniProtKB">
        <authorList>
            <consortium name="Ensembl"/>
        </authorList>
    </citation>
    <scope>IDENTIFICATION</scope>
</reference>
<sequence length="306" mass="33806">MNHSVCGSRELNQSQVATHIFYSYTGGLLVLGLLLNGLALWVLCCRLQRWTETRVYMANLAVADLCLLCALPFFLYSLRSSRGEDTPLCQLSQGTYLANRHMSVSLVMAIAVDRYVAVRHPLRARRLRSPRQAAAVCLTLWVLVLGSLALRWFLEVQEGSFCFASRSRQSSLTAVFSLVFFYVPLAVLLFCSLQVVAALARRPAADAGQAEASRKAGRMVLANLVVFVVCFLPFHVVLTLHVARVLPACVGLFAIEITSRLSDANCCLDAICYYYMAKEFQEASLLPVAPRAKARKSQDSLCVTLA</sequence>
<evidence type="ECO:0000256" key="2">
    <source>
        <dbReference type="ARBA" id="ARBA00022475"/>
    </source>
</evidence>
<feature type="transmembrane region" description="Helical" evidence="11">
    <location>
        <begin position="133"/>
        <end position="154"/>
    </location>
</feature>
<dbReference type="Gene3D" id="1.20.1070.10">
    <property type="entry name" value="Rhodopsin 7-helix transmembrane proteins"/>
    <property type="match status" value="1"/>
</dbReference>
<evidence type="ECO:0000256" key="9">
    <source>
        <dbReference type="ARBA" id="ARBA00023224"/>
    </source>
</evidence>
<reference evidence="13" key="1">
    <citation type="submission" date="2025-08" db="UniProtKB">
        <authorList>
            <consortium name="Ensembl"/>
        </authorList>
    </citation>
    <scope>IDENTIFICATION</scope>
</reference>
<evidence type="ECO:0000259" key="12">
    <source>
        <dbReference type="PROSITE" id="PS50262"/>
    </source>
</evidence>
<dbReference type="InterPro" id="IPR017452">
    <property type="entry name" value="GPCR_Rhodpsn_7TM"/>
</dbReference>
<dbReference type="GO" id="GO:0030593">
    <property type="term" value="P:neutrophil chemotaxis"/>
    <property type="evidence" value="ECO:0007669"/>
    <property type="project" value="Ensembl"/>
</dbReference>
<dbReference type="GO" id="GO:0002548">
    <property type="term" value="P:monocyte chemotaxis"/>
    <property type="evidence" value="ECO:0007669"/>
    <property type="project" value="Ensembl"/>
</dbReference>
<keyword evidence="6 11" id="KW-0472">Membrane</keyword>
<dbReference type="InterPro" id="IPR000276">
    <property type="entry name" value="GPCR_Rhodpsn"/>
</dbReference>
<feature type="transmembrane region" description="Helical" evidence="11">
    <location>
        <begin position="96"/>
        <end position="112"/>
    </location>
</feature>
<evidence type="ECO:0000256" key="7">
    <source>
        <dbReference type="ARBA" id="ARBA00023170"/>
    </source>
</evidence>
<evidence type="ECO:0000256" key="11">
    <source>
        <dbReference type="SAM" id="Phobius"/>
    </source>
</evidence>
<dbReference type="GO" id="GO:0005886">
    <property type="term" value="C:plasma membrane"/>
    <property type="evidence" value="ECO:0007669"/>
    <property type="project" value="UniProtKB-SubCell"/>
</dbReference>